<sequence>MAMKLEIIINHDEDSNKSSIEWSTASTEDVTKQERQMLSQVQKALLLQLNAPTNSTILH</sequence>
<dbReference type="PATRIC" id="fig|1157951.4.peg.3753"/>
<reference evidence="1 2" key="1">
    <citation type="journal article" date="2012" name="J. Bacteriol.">
        <title>Complete Genome Sequence of Providencia stuartii Clinical Isolate MRSN 2154.</title>
        <authorList>
            <person name="Clifford R.J."/>
            <person name="Hang J."/>
            <person name="Riley M.C."/>
            <person name="Onmus-Leone F."/>
            <person name="Kuschner R.A."/>
            <person name="Lesho E.P."/>
            <person name="Waterman P.E."/>
        </authorList>
    </citation>
    <scope>NUCLEOTIDE SEQUENCE [LARGE SCALE GENOMIC DNA]</scope>
    <source>
        <strain evidence="1 2">MRSN 2154</strain>
    </source>
</reference>
<evidence type="ECO:0000313" key="1">
    <source>
        <dbReference type="EMBL" id="AFH95539.1"/>
    </source>
</evidence>
<dbReference type="Proteomes" id="UP000005012">
    <property type="component" value="Chromosome"/>
</dbReference>
<evidence type="ECO:0000313" key="2">
    <source>
        <dbReference type="Proteomes" id="UP000005012"/>
    </source>
</evidence>
<dbReference type="HOGENOM" id="CLU_2957058_0_0_6"/>
<organism evidence="1 2">
    <name type="scientific">Providencia stuartii (strain MRSN 2154)</name>
    <dbReference type="NCBI Taxonomy" id="1157951"/>
    <lineage>
        <taxon>Bacteria</taxon>
        <taxon>Pseudomonadati</taxon>
        <taxon>Pseudomonadota</taxon>
        <taxon>Gammaproteobacteria</taxon>
        <taxon>Enterobacterales</taxon>
        <taxon>Morganellaceae</taxon>
        <taxon>Providencia</taxon>
    </lineage>
</organism>
<dbReference type="KEGG" id="psi:S70_18690"/>
<proteinExistence type="predicted"/>
<dbReference type="OrthoDB" id="6461751at2"/>
<dbReference type="GeneID" id="93519733"/>
<reference evidence="2" key="2">
    <citation type="submission" date="2012-04" db="EMBL/GenBank/DDBJ databases">
        <title>Complete genome sequence of Providencia stuartii clinical isolate MRSN 2154.</title>
        <authorList>
            <person name="Clifford R.J."/>
            <person name="Hang J."/>
            <person name="Riley M.C."/>
            <person name="Onmus-Leone F."/>
            <person name="Kuschner R.A."/>
            <person name="Lesho E.P."/>
            <person name="Waterman P.E."/>
        </authorList>
    </citation>
    <scope>NUCLEOTIDE SEQUENCE [LARGE SCALE GENOMIC DNA]</scope>
    <source>
        <strain evidence="2">MRSN 2154</strain>
    </source>
</reference>
<accession>A0A140NPX6</accession>
<protein>
    <submittedName>
        <fullName evidence="1">Uncharacterized protein</fullName>
    </submittedName>
</protein>
<dbReference type="EMBL" id="CP003488">
    <property type="protein sequence ID" value="AFH95539.1"/>
    <property type="molecule type" value="Genomic_DNA"/>
</dbReference>
<dbReference type="RefSeq" id="WP_014658113.1">
    <property type="nucleotide sequence ID" value="NC_017731.1"/>
</dbReference>
<name>A0A140NPX6_PROSM</name>
<gene>
    <name evidence="1" type="ordered locus">S70_18690</name>
</gene>
<dbReference type="AlphaFoldDB" id="A0A140NPX6"/>